<proteinExistence type="predicted"/>
<name>A0A0V0XH51_TRIPS</name>
<dbReference type="AlphaFoldDB" id="A0A0V0XH51"/>
<dbReference type="EMBL" id="JYDU01000372">
    <property type="protein sequence ID" value="KRX86462.1"/>
    <property type="molecule type" value="Genomic_DNA"/>
</dbReference>
<evidence type="ECO:0000313" key="3">
    <source>
        <dbReference type="Proteomes" id="UP000054815"/>
    </source>
</evidence>
<dbReference type="EMBL" id="JYDU01000301">
    <property type="protein sequence ID" value="KRX87220.1"/>
    <property type="molecule type" value="Genomic_DNA"/>
</dbReference>
<comment type="caution">
    <text evidence="2">The sequence shown here is derived from an EMBL/GenBank/DDBJ whole genome shotgun (WGS) entry which is preliminary data.</text>
</comment>
<evidence type="ECO:0000313" key="1">
    <source>
        <dbReference type="EMBL" id="KRX86462.1"/>
    </source>
</evidence>
<protein>
    <submittedName>
        <fullName evidence="2">Uncharacterized protein</fullName>
    </submittedName>
</protein>
<reference evidence="2 3" key="1">
    <citation type="submission" date="2015-01" db="EMBL/GenBank/DDBJ databases">
        <title>Evolution of Trichinella species and genotypes.</title>
        <authorList>
            <person name="Korhonen P.K."/>
            <person name="Edoardo P."/>
            <person name="Giuseppe L.R."/>
            <person name="Gasser R.B."/>
        </authorList>
    </citation>
    <scope>NUCLEOTIDE SEQUENCE [LARGE SCALE GENOMIC DNA]</scope>
    <source>
        <strain evidence="2">ISS141</strain>
    </source>
</reference>
<evidence type="ECO:0000313" key="2">
    <source>
        <dbReference type="EMBL" id="KRX87220.1"/>
    </source>
</evidence>
<organism evidence="2 3">
    <name type="scientific">Trichinella pseudospiralis</name>
    <name type="common">Parasitic roundworm</name>
    <dbReference type="NCBI Taxonomy" id="6337"/>
    <lineage>
        <taxon>Eukaryota</taxon>
        <taxon>Metazoa</taxon>
        <taxon>Ecdysozoa</taxon>
        <taxon>Nematoda</taxon>
        <taxon>Enoplea</taxon>
        <taxon>Dorylaimia</taxon>
        <taxon>Trichinellida</taxon>
        <taxon>Trichinellidae</taxon>
        <taxon>Trichinella</taxon>
    </lineage>
</organism>
<gene>
    <name evidence="1" type="ORF">T4E_10322</name>
    <name evidence="2" type="ORF">T4E_7802</name>
</gene>
<dbReference type="Proteomes" id="UP000054815">
    <property type="component" value="Unassembled WGS sequence"/>
</dbReference>
<accession>A0A0V0XH51</accession>
<sequence length="97" mass="10928">MYILRGRDEYALCSNGIQKSRFTPRQSIICLNHHATESKTAIKNLLISGFKHVVQLIDHLLFLSDSANNSNLETAKRRSLIGYSNSSIHLSSLNAER</sequence>